<reference evidence="1 2" key="1">
    <citation type="submission" date="2024-02" db="EMBL/GenBank/DDBJ databases">
        <title>complete genome of Flavobacterium ginsenosidimutans Str. YTB16.</title>
        <authorList>
            <person name="Wang Q."/>
        </authorList>
    </citation>
    <scope>NUCLEOTIDE SEQUENCE [LARGE SCALE GENOMIC DNA]</scope>
    <source>
        <strain evidence="1 2">YTB16</strain>
    </source>
</reference>
<dbReference type="SUPFAM" id="SSF109604">
    <property type="entry name" value="HD-domain/PDEase-like"/>
    <property type="match status" value="1"/>
</dbReference>
<evidence type="ECO:0000313" key="2">
    <source>
        <dbReference type="Proteomes" id="UP001447857"/>
    </source>
</evidence>
<dbReference type="EMBL" id="CP147988">
    <property type="protein sequence ID" value="WXK49671.1"/>
    <property type="molecule type" value="Genomic_DNA"/>
</dbReference>
<dbReference type="PIRSF" id="PIRSF035170">
    <property type="entry name" value="HD_phosphohydro"/>
    <property type="match status" value="1"/>
</dbReference>
<proteinExistence type="predicted"/>
<accession>A0ABZ2QDL0</accession>
<dbReference type="PANTHER" id="PTHR21174:SF0">
    <property type="entry name" value="HD PHOSPHOHYDROLASE FAMILY PROTEIN-RELATED"/>
    <property type="match status" value="1"/>
</dbReference>
<dbReference type="RefSeq" id="WP_338840171.1">
    <property type="nucleotide sequence ID" value="NZ_CP147988.1"/>
</dbReference>
<evidence type="ECO:0000313" key="1">
    <source>
        <dbReference type="EMBL" id="WXK49671.1"/>
    </source>
</evidence>
<gene>
    <name evidence="1" type="ORF">V6624_21875</name>
</gene>
<sequence>MNLKEIYSDLLLNIGFSVKEIQQNWKDLEKAYSKKSRHYHNLTHLKEMIDSFEIYKDKLQNPDEILFSIFYHDFVYSASKKDNELKSAEYAMSIFTDIKPDRFLSRGFGTVGFAEFDRQLVFDVICATQQHQHNSIEDINWLIDFDLKILAKDWDDYKIYFEQIRKEYRIYPDFLYKPGRAKALKHFLENEFIFQTEEFRNLYEGKARANIEKEIKLLS</sequence>
<dbReference type="PANTHER" id="PTHR21174">
    <property type="match status" value="1"/>
</dbReference>
<keyword evidence="2" id="KW-1185">Reference proteome</keyword>
<evidence type="ECO:0008006" key="3">
    <source>
        <dbReference type="Google" id="ProtNLM"/>
    </source>
</evidence>
<organism evidence="1 2">
    <name type="scientific">Flavobacterium ginsenosidimutans</name>
    <dbReference type="NCBI Taxonomy" id="687844"/>
    <lineage>
        <taxon>Bacteria</taxon>
        <taxon>Pseudomonadati</taxon>
        <taxon>Bacteroidota</taxon>
        <taxon>Flavobacteriia</taxon>
        <taxon>Flavobacteriales</taxon>
        <taxon>Flavobacteriaceae</taxon>
        <taxon>Flavobacterium</taxon>
    </lineage>
</organism>
<protein>
    <recommendedName>
        <fullName evidence="3">Metal-dependent HD superfamily phosphohydrolase</fullName>
    </recommendedName>
</protein>
<dbReference type="Proteomes" id="UP001447857">
    <property type="component" value="Chromosome"/>
</dbReference>
<dbReference type="InterPro" id="IPR009218">
    <property type="entry name" value="HD_phosphohydro"/>
</dbReference>
<name>A0ABZ2QDL0_9FLAO</name>